<name>A0A0K8RD68_IXORI</name>
<dbReference type="AlphaFoldDB" id="A0A0K8RD68"/>
<dbReference type="EMBL" id="GADI01005015">
    <property type="protein sequence ID" value="JAA68793.1"/>
    <property type="molecule type" value="mRNA"/>
</dbReference>
<evidence type="ECO:0000313" key="1">
    <source>
        <dbReference type="EMBL" id="JAA68793.1"/>
    </source>
</evidence>
<proteinExistence type="evidence at transcript level"/>
<protein>
    <submittedName>
        <fullName evidence="1">Putative salp15</fullName>
    </submittedName>
</protein>
<reference evidence="1" key="1">
    <citation type="submission" date="2012-12" db="EMBL/GenBank/DDBJ databases">
        <title>Identification and characterization of a phenylalanine ammonia-lyase gene family in Isatis indigotica Fort.</title>
        <authorList>
            <person name="Liu Q."/>
            <person name="Chen J."/>
            <person name="Zhou X."/>
            <person name="Di P."/>
            <person name="Xiao Y."/>
            <person name="Xuan H."/>
            <person name="Zhang L."/>
            <person name="Chen W."/>
        </authorList>
    </citation>
    <scope>NUCLEOTIDE SEQUENCE</scope>
    <source>
        <tissue evidence="1">Salivary gland</tissue>
    </source>
</reference>
<organism evidence="1">
    <name type="scientific">Ixodes ricinus</name>
    <name type="common">Common tick</name>
    <name type="synonym">Acarus ricinus</name>
    <dbReference type="NCBI Taxonomy" id="34613"/>
    <lineage>
        <taxon>Eukaryota</taxon>
        <taxon>Metazoa</taxon>
        <taxon>Ecdysozoa</taxon>
        <taxon>Arthropoda</taxon>
        <taxon>Chelicerata</taxon>
        <taxon>Arachnida</taxon>
        <taxon>Acari</taxon>
        <taxon>Parasitiformes</taxon>
        <taxon>Ixodida</taxon>
        <taxon>Ixodoidea</taxon>
        <taxon>Ixodidae</taxon>
        <taxon>Ixodinae</taxon>
        <taxon>Ixodes</taxon>
    </lineage>
</organism>
<accession>A0A0K8RD68</accession>
<sequence length="110" mass="11813">MVVLFAICKPIAAGVDITGVGNLAPKCGDKIKALCTHTEHGKLQKVEVAARDCRATCTYQPPGDSTVFQGGVWVPNRKYEKVNLPPRMPCAFGATCDEHGNCICDFCSKV</sequence>